<evidence type="ECO:0000313" key="2">
    <source>
        <dbReference type="Proteomes" id="UP000215002"/>
    </source>
</evidence>
<reference evidence="1 2" key="1">
    <citation type="submission" date="2017-08" db="EMBL/GenBank/DDBJ databases">
        <title>Complete genome sequence of Mucilaginibacter sp. strain BJC16-A31.</title>
        <authorList>
            <consortium name="Henan University of Science and Technology"/>
            <person name="You X."/>
        </authorList>
    </citation>
    <scope>NUCLEOTIDE SEQUENCE [LARGE SCALE GENOMIC DNA]</scope>
    <source>
        <strain evidence="1 2">BJC16-A31</strain>
    </source>
</reference>
<dbReference type="Proteomes" id="UP000215002">
    <property type="component" value="Chromosome"/>
</dbReference>
<protein>
    <submittedName>
        <fullName evidence="1">Uncharacterized protein</fullName>
    </submittedName>
</protein>
<organism evidence="1 2">
    <name type="scientific">Mucilaginibacter xinganensis</name>
    <dbReference type="NCBI Taxonomy" id="1234841"/>
    <lineage>
        <taxon>Bacteria</taxon>
        <taxon>Pseudomonadati</taxon>
        <taxon>Bacteroidota</taxon>
        <taxon>Sphingobacteriia</taxon>
        <taxon>Sphingobacteriales</taxon>
        <taxon>Sphingobacteriaceae</taxon>
        <taxon>Mucilaginibacter</taxon>
    </lineage>
</organism>
<dbReference type="KEGG" id="muc:MuYL_4654"/>
<dbReference type="OrthoDB" id="798651at2"/>
<proteinExistence type="predicted"/>
<accession>A0A223P357</accession>
<keyword evidence="2" id="KW-1185">Reference proteome</keyword>
<dbReference type="RefSeq" id="WP_094572543.1">
    <property type="nucleotide sequence ID" value="NZ_CP022743.1"/>
</dbReference>
<sequence>MNDQLENDKLNAGLQNGPANLNATIINSAASTYAYNKINNLLLMQILAKLENRDLEEIRNNVDRYVAQFTEEFMQKNLL</sequence>
<gene>
    <name evidence="1" type="ORF">MuYL_4654</name>
</gene>
<dbReference type="EMBL" id="CP022743">
    <property type="protein sequence ID" value="ASU36537.1"/>
    <property type="molecule type" value="Genomic_DNA"/>
</dbReference>
<dbReference type="AlphaFoldDB" id="A0A223P357"/>
<name>A0A223P357_9SPHI</name>
<evidence type="ECO:0000313" key="1">
    <source>
        <dbReference type="EMBL" id="ASU36537.1"/>
    </source>
</evidence>